<evidence type="ECO:0000259" key="8">
    <source>
        <dbReference type="Pfam" id="PF01416"/>
    </source>
</evidence>
<dbReference type="Gene3D" id="3.30.70.660">
    <property type="entry name" value="Pseudouridine synthase I, catalytic domain, C-terminal subdomain"/>
    <property type="match status" value="1"/>
</dbReference>
<dbReference type="Pfam" id="PF01416">
    <property type="entry name" value="PseudoU_synth_1"/>
    <property type="match status" value="2"/>
</dbReference>
<evidence type="ECO:0000256" key="6">
    <source>
        <dbReference type="PIRSR" id="PIRSR001430-2"/>
    </source>
</evidence>
<dbReference type="CDD" id="cd02570">
    <property type="entry name" value="PseudoU_synth_EcTruA"/>
    <property type="match status" value="1"/>
</dbReference>
<comment type="catalytic activity">
    <reaction evidence="4 7">
        <text>uridine(38/39/40) in tRNA = pseudouridine(38/39/40) in tRNA</text>
        <dbReference type="Rhea" id="RHEA:22376"/>
        <dbReference type="Rhea" id="RHEA-COMP:10085"/>
        <dbReference type="Rhea" id="RHEA-COMP:10087"/>
        <dbReference type="ChEBI" id="CHEBI:65314"/>
        <dbReference type="ChEBI" id="CHEBI:65315"/>
        <dbReference type="EC" id="5.4.99.12"/>
    </reaction>
</comment>
<feature type="active site" description="Nucleophile" evidence="4 5">
    <location>
        <position position="60"/>
    </location>
</feature>
<dbReference type="FunFam" id="3.30.70.660:FF:000003">
    <property type="entry name" value="tRNA pseudouridine synthase A"/>
    <property type="match status" value="1"/>
</dbReference>
<evidence type="ECO:0000313" key="9">
    <source>
        <dbReference type="EMBL" id="CAA9322168.1"/>
    </source>
</evidence>
<dbReference type="PIRSF" id="PIRSF001430">
    <property type="entry name" value="tRNA_psdUrid_synth"/>
    <property type="match status" value="1"/>
</dbReference>
<evidence type="ECO:0000256" key="5">
    <source>
        <dbReference type="PIRSR" id="PIRSR001430-1"/>
    </source>
</evidence>
<evidence type="ECO:0000256" key="1">
    <source>
        <dbReference type="ARBA" id="ARBA00009375"/>
    </source>
</evidence>
<dbReference type="GO" id="GO:0031119">
    <property type="term" value="P:tRNA pseudouridine synthesis"/>
    <property type="evidence" value="ECO:0007669"/>
    <property type="project" value="UniProtKB-UniRule"/>
</dbReference>
<dbReference type="SUPFAM" id="SSF55120">
    <property type="entry name" value="Pseudouridine synthase"/>
    <property type="match status" value="1"/>
</dbReference>
<dbReference type="HAMAP" id="MF_00171">
    <property type="entry name" value="TruA"/>
    <property type="match status" value="1"/>
</dbReference>
<dbReference type="InterPro" id="IPR020094">
    <property type="entry name" value="TruA/RsuA/RluB/E/F_N"/>
</dbReference>
<dbReference type="Gene3D" id="3.30.70.580">
    <property type="entry name" value="Pseudouridine synthase I, catalytic domain, N-terminal subdomain"/>
    <property type="match status" value="1"/>
</dbReference>
<sequence>MTEPSAGPVRVRLDLAYDGTAFGGWAQQPGRRTVQGVLHDALGVLLRADPPRVQVAGRTDAGVHARGQVAHVDLPSATATDPLLLRRLNGLLPADVRVRRVSPAPDGFDARFSALSRTYRYRVADGPEHADPLRRHDVLTWRALDLAALQSACAPLLGEHDFAAYCRRREGATTVRALLALDWVRSDDGLLVLTVRADAFCHSMVRSLVGAMLAVGEGRRPPSWPGELLSRTARADDVAVAPPHGLVLEHVAYPHDDELRARQEVTRRLRA</sequence>
<organism evidence="9">
    <name type="scientific">uncultured Frankineae bacterium</name>
    <dbReference type="NCBI Taxonomy" id="437475"/>
    <lineage>
        <taxon>Bacteria</taxon>
        <taxon>Bacillati</taxon>
        <taxon>Actinomycetota</taxon>
        <taxon>Actinomycetes</taxon>
        <taxon>Frankiales</taxon>
        <taxon>environmental samples</taxon>
    </lineage>
</organism>
<keyword evidence="2 4" id="KW-0819">tRNA processing</keyword>
<feature type="domain" description="Pseudouridine synthase I TruA alpha/beta" evidence="8">
    <location>
        <begin position="16"/>
        <end position="112"/>
    </location>
</feature>
<dbReference type="InterPro" id="IPR020097">
    <property type="entry name" value="PsdUridine_synth_TruA_a/b_dom"/>
</dbReference>
<evidence type="ECO:0000256" key="7">
    <source>
        <dbReference type="RuleBase" id="RU003792"/>
    </source>
</evidence>
<gene>
    <name evidence="4" type="primary">truA</name>
    <name evidence="9" type="ORF">AVDCRST_MAG16-852</name>
</gene>
<dbReference type="EC" id="5.4.99.12" evidence="4"/>
<feature type="binding site" evidence="4 6">
    <location>
        <position position="119"/>
    </location>
    <ligand>
        <name>substrate</name>
    </ligand>
</feature>
<proteinExistence type="inferred from homology"/>
<dbReference type="FunFam" id="3.30.70.580:FF:000008">
    <property type="entry name" value="tRNA pseudouridine synthase A"/>
    <property type="match status" value="1"/>
</dbReference>
<dbReference type="NCBIfam" id="TIGR00071">
    <property type="entry name" value="hisT_truA"/>
    <property type="match status" value="1"/>
</dbReference>
<dbReference type="AlphaFoldDB" id="A0A6J4L8K7"/>
<comment type="caution">
    <text evidence="4">Lacks conserved residue(s) required for the propagation of feature annotation.</text>
</comment>
<keyword evidence="3 4" id="KW-0413">Isomerase</keyword>
<comment type="similarity">
    <text evidence="1 4 7">Belongs to the tRNA pseudouridine synthase TruA family.</text>
</comment>
<dbReference type="PANTHER" id="PTHR11142:SF0">
    <property type="entry name" value="TRNA PSEUDOURIDINE SYNTHASE-LIKE 1"/>
    <property type="match status" value="1"/>
</dbReference>
<comment type="subunit">
    <text evidence="4">Homodimer.</text>
</comment>
<dbReference type="InterPro" id="IPR020095">
    <property type="entry name" value="PsdUridine_synth_TruA_C"/>
</dbReference>
<dbReference type="GO" id="GO:0003723">
    <property type="term" value="F:RNA binding"/>
    <property type="evidence" value="ECO:0007669"/>
    <property type="project" value="InterPro"/>
</dbReference>
<evidence type="ECO:0000256" key="2">
    <source>
        <dbReference type="ARBA" id="ARBA00022694"/>
    </source>
</evidence>
<evidence type="ECO:0000256" key="4">
    <source>
        <dbReference type="HAMAP-Rule" id="MF_00171"/>
    </source>
</evidence>
<dbReference type="PANTHER" id="PTHR11142">
    <property type="entry name" value="PSEUDOURIDYLATE SYNTHASE"/>
    <property type="match status" value="1"/>
</dbReference>
<reference evidence="9" key="1">
    <citation type="submission" date="2020-02" db="EMBL/GenBank/DDBJ databases">
        <authorList>
            <person name="Meier V. D."/>
        </authorList>
    </citation>
    <scope>NUCLEOTIDE SEQUENCE</scope>
    <source>
        <strain evidence="9">AVDCRST_MAG16</strain>
    </source>
</reference>
<feature type="domain" description="Pseudouridine synthase I TruA alpha/beta" evidence="8">
    <location>
        <begin position="152"/>
        <end position="254"/>
    </location>
</feature>
<name>A0A6J4L8K7_9ACTN</name>
<evidence type="ECO:0000256" key="3">
    <source>
        <dbReference type="ARBA" id="ARBA00023235"/>
    </source>
</evidence>
<dbReference type="GO" id="GO:0160147">
    <property type="term" value="F:tRNA pseudouridine(38-40) synthase activity"/>
    <property type="evidence" value="ECO:0007669"/>
    <property type="project" value="UniProtKB-EC"/>
</dbReference>
<dbReference type="InterPro" id="IPR020103">
    <property type="entry name" value="PsdUridine_synth_cat_dom_sf"/>
</dbReference>
<comment type="function">
    <text evidence="4">Formation of pseudouridine at positions 38, 39 and 40 in the anticodon stem and loop of transfer RNAs.</text>
</comment>
<accession>A0A6J4L8K7</accession>
<dbReference type="EMBL" id="CADCUE010000066">
    <property type="protein sequence ID" value="CAA9322168.1"/>
    <property type="molecule type" value="Genomic_DNA"/>
</dbReference>
<protein>
    <recommendedName>
        <fullName evidence="4">tRNA pseudouridine synthase A</fullName>
        <ecNumber evidence="4">5.4.99.12</ecNumber>
    </recommendedName>
    <alternativeName>
        <fullName evidence="4">tRNA pseudouridine(38-40) synthase</fullName>
    </alternativeName>
    <alternativeName>
        <fullName evidence="4">tRNA pseudouridylate synthase I</fullName>
    </alternativeName>
    <alternativeName>
        <fullName evidence="4">tRNA-uridine isomerase I</fullName>
    </alternativeName>
</protein>
<dbReference type="InterPro" id="IPR001406">
    <property type="entry name" value="PsdUridine_synth_TruA"/>
</dbReference>